<sequence>MDYAHHLFDQIPQPDIVVFNSMARGFARSDTPLRAIVLFSDIICSGLVPDDYTFPSLHKACANSKALQEGKQLHCLAIKLGLNHNIYVCPTLINMYTECNDVNAARRVFDKIVEPCVVCYNAIITCYARSSWPNEALSLFRELQGSNLKHTDVTLLSVLSSCALLGALDLGRWIHELLRSMVLINMLRYTGLVSKDYGMHGSKAISLFEEMKRARVRPHEITFLGLLYASSHTGLVEEGCEYFYSMSDKYGIIPGIKHYGCMVDLLGRAGRLDEAYKFIDVLPIKPTPILWRTLLSSCSSHGNVELAKRVIGRIFELDDSHGGDYVILSNLCARAGRCELFEEIDERQGGGEDLHQALGKIVKELKLVGYVPDTSLVCHAHMEDEDKEITLRYHSEKLAIAFGLLNSSPGTTIRVVKNLRVCGDCHSAAKLISLVFDRQIIFRDVQRFHHFKDGKCSSVLVETTGSRI</sequence>
<dbReference type="Gene3D" id="1.25.40.10">
    <property type="entry name" value="Tetratricopeptide repeat domain"/>
    <property type="match status" value="2"/>
</dbReference>
<dbReference type="Pfam" id="PF01535">
    <property type="entry name" value="PPR"/>
    <property type="match status" value="4"/>
</dbReference>
<dbReference type="FunFam" id="1.25.40.10:FF:000242">
    <property type="entry name" value="Pentatricopeptide repeat-containing protein"/>
    <property type="match status" value="1"/>
</dbReference>
<feature type="repeat" description="PPR" evidence="3">
    <location>
        <begin position="15"/>
        <end position="49"/>
    </location>
</feature>
<protein>
    <recommendedName>
        <fullName evidence="4">DYW domain-containing protein</fullName>
    </recommendedName>
</protein>
<dbReference type="InterPro" id="IPR002885">
    <property type="entry name" value="PPR_rpt"/>
</dbReference>
<feature type="repeat" description="PPR" evidence="3">
    <location>
        <begin position="116"/>
        <end position="150"/>
    </location>
</feature>
<gene>
    <name evidence="5" type="ORF">FSB_LOCUS59786</name>
</gene>
<dbReference type="GO" id="GO:0009451">
    <property type="term" value="P:RNA modification"/>
    <property type="evidence" value="ECO:0007669"/>
    <property type="project" value="InterPro"/>
</dbReference>
<evidence type="ECO:0000256" key="1">
    <source>
        <dbReference type="ARBA" id="ARBA00006643"/>
    </source>
</evidence>
<evidence type="ECO:0000259" key="4">
    <source>
        <dbReference type="Pfam" id="PF14432"/>
    </source>
</evidence>
<proteinExistence type="inferred from homology"/>
<dbReference type="PROSITE" id="PS51375">
    <property type="entry name" value="PPR"/>
    <property type="match status" value="2"/>
</dbReference>
<dbReference type="InterPro" id="IPR011990">
    <property type="entry name" value="TPR-like_helical_dom_sf"/>
</dbReference>
<dbReference type="NCBIfam" id="TIGR00756">
    <property type="entry name" value="PPR"/>
    <property type="match status" value="1"/>
</dbReference>
<dbReference type="AlphaFoldDB" id="A0A2N9J5L9"/>
<dbReference type="Pfam" id="PF14432">
    <property type="entry name" value="DYW_deaminase"/>
    <property type="match status" value="1"/>
</dbReference>
<keyword evidence="2" id="KW-0677">Repeat</keyword>
<dbReference type="PANTHER" id="PTHR47926">
    <property type="entry name" value="PENTATRICOPEPTIDE REPEAT-CONTAINING PROTEIN"/>
    <property type="match status" value="1"/>
</dbReference>
<dbReference type="EMBL" id="OIVN01006381">
    <property type="protein sequence ID" value="SPD31904.1"/>
    <property type="molecule type" value="Genomic_DNA"/>
</dbReference>
<dbReference type="GO" id="GO:0008270">
    <property type="term" value="F:zinc ion binding"/>
    <property type="evidence" value="ECO:0007669"/>
    <property type="project" value="InterPro"/>
</dbReference>
<comment type="similarity">
    <text evidence="1">Belongs to the PPR family. PCMP-H subfamily.</text>
</comment>
<organism evidence="5">
    <name type="scientific">Fagus sylvatica</name>
    <name type="common">Beechnut</name>
    <dbReference type="NCBI Taxonomy" id="28930"/>
    <lineage>
        <taxon>Eukaryota</taxon>
        <taxon>Viridiplantae</taxon>
        <taxon>Streptophyta</taxon>
        <taxon>Embryophyta</taxon>
        <taxon>Tracheophyta</taxon>
        <taxon>Spermatophyta</taxon>
        <taxon>Magnoliopsida</taxon>
        <taxon>eudicotyledons</taxon>
        <taxon>Gunneridae</taxon>
        <taxon>Pentapetalae</taxon>
        <taxon>rosids</taxon>
        <taxon>fabids</taxon>
        <taxon>Fagales</taxon>
        <taxon>Fagaceae</taxon>
        <taxon>Fagus</taxon>
    </lineage>
</organism>
<dbReference type="InterPro" id="IPR046960">
    <property type="entry name" value="PPR_At4g14850-like_plant"/>
</dbReference>
<evidence type="ECO:0000256" key="3">
    <source>
        <dbReference type="PROSITE-ProRule" id="PRU00708"/>
    </source>
</evidence>
<dbReference type="PANTHER" id="PTHR47926:SF488">
    <property type="entry name" value="DYW DOMAIN-CONTAINING PROTEIN"/>
    <property type="match status" value="1"/>
</dbReference>
<dbReference type="GO" id="GO:0003723">
    <property type="term" value="F:RNA binding"/>
    <property type="evidence" value="ECO:0007669"/>
    <property type="project" value="InterPro"/>
</dbReference>
<dbReference type="InterPro" id="IPR032867">
    <property type="entry name" value="DYW_dom"/>
</dbReference>
<accession>A0A2N9J5L9</accession>
<evidence type="ECO:0000256" key="2">
    <source>
        <dbReference type="ARBA" id="ARBA00022737"/>
    </source>
</evidence>
<feature type="domain" description="DYW" evidence="4">
    <location>
        <begin position="369"/>
        <end position="458"/>
    </location>
</feature>
<name>A0A2N9J5L9_FAGSY</name>
<evidence type="ECO:0000313" key="5">
    <source>
        <dbReference type="EMBL" id="SPD31904.1"/>
    </source>
</evidence>
<reference evidence="5" key="1">
    <citation type="submission" date="2018-02" db="EMBL/GenBank/DDBJ databases">
        <authorList>
            <person name="Cohen D.B."/>
            <person name="Kent A.D."/>
        </authorList>
    </citation>
    <scope>NUCLEOTIDE SEQUENCE</scope>
</reference>
<dbReference type="FunFam" id="1.25.40.10:FF:000427">
    <property type="entry name" value="Pentatricopeptide repeat-containing protein chloroplastic"/>
    <property type="match status" value="1"/>
</dbReference>